<accession>A0A1I6XIF2</accession>
<feature type="chain" id="PRO_5011499579" evidence="5">
    <location>
        <begin position="28"/>
        <end position="199"/>
    </location>
</feature>
<keyword evidence="3 5" id="KW-0732">Signal</keyword>
<evidence type="ECO:0000313" key="8">
    <source>
        <dbReference type="Proteomes" id="UP000199187"/>
    </source>
</evidence>
<evidence type="ECO:0000259" key="6">
    <source>
        <dbReference type="Pfam" id="PF00419"/>
    </source>
</evidence>
<sequence length="199" mass="20416">MFLNVKKNSVACSVAIALITTSWGVHADDPTTDPAQVSVKFKATVTAQTCTPNWDTADGVTVDFKKVSSKALAIAGSVGSARPFTLSLKECAGVTGVTVIAGGTADDNDANSFANTNTDTTAAKNVGFRLLGGDQQKAMVPNDASTAVEYIIPSTDDGAGGQTYADHLTMPFLAQLVATADNATPGDATGEATLYLAYE</sequence>
<dbReference type="Proteomes" id="UP000199187">
    <property type="component" value="Unassembled WGS sequence"/>
</dbReference>
<evidence type="ECO:0000256" key="4">
    <source>
        <dbReference type="ARBA" id="ARBA00023263"/>
    </source>
</evidence>
<protein>
    <submittedName>
        <fullName evidence="7">Pilin (Type 1 fimbria component protein)</fullName>
    </submittedName>
</protein>
<dbReference type="AlphaFoldDB" id="A0A1I6XIF2"/>
<evidence type="ECO:0000313" key="7">
    <source>
        <dbReference type="EMBL" id="SFT37857.1"/>
    </source>
</evidence>
<keyword evidence="8" id="KW-1185">Reference proteome</keyword>
<dbReference type="InterPro" id="IPR050263">
    <property type="entry name" value="Bact_Fimbrial_Adh_Pro"/>
</dbReference>
<dbReference type="InterPro" id="IPR008966">
    <property type="entry name" value="Adhesion_dom_sf"/>
</dbReference>
<proteinExistence type="inferred from homology"/>
<dbReference type="InterPro" id="IPR036937">
    <property type="entry name" value="Adhesion_dom_fimbrial_sf"/>
</dbReference>
<evidence type="ECO:0000256" key="3">
    <source>
        <dbReference type="ARBA" id="ARBA00022729"/>
    </source>
</evidence>
<feature type="domain" description="Fimbrial-type adhesion" evidence="6">
    <location>
        <begin position="40"/>
        <end position="198"/>
    </location>
</feature>
<name>A0A1I6XIF2_9ENTR</name>
<dbReference type="Pfam" id="PF00419">
    <property type="entry name" value="Fimbrial"/>
    <property type="match status" value="1"/>
</dbReference>
<feature type="signal peptide" evidence="5">
    <location>
        <begin position="1"/>
        <end position="27"/>
    </location>
</feature>
<evidence type="ECO:0000256" key="5">
    <source>
        <dbReference type="SAM" id="SignalP"/>
    </source>
</evidence>
<gene>
    <name evidence="7" type="ORF">SAMN05192562_1015</name>
</gene>
<dbReference type="PANTHER" id="PTHR33420:SF3">
    <property type="entry name" value="FIMBRIAL SUBUNIT ELFA"/>
    <property type="match status" value="1"/>
</dbReference>
<keyword evidence="4" id="KW-0281">Fimbrium</keyword>
<dbReference type="RefSeq" id="WP_090118236.1">
    <property type="nucleotide sequence ID" value="NZ_CP045300.1"/>
</dbReference>
<dbReference type="EMBL" id="FPAU01000001">
    <property type="protein sequence ID" value="SFT37857.1"/>
    <property type="molecule type" value="Genomic_DNA"/>
</dbReference>
<dbReference type="InterPro" id="IPR000259">
    <property type="entry name" value="Adhesion_dom_fimbrial"/>
</dbReference>
<evidence type="ECO:0000256" key="2">
    <source>
        <dbReference type="ARBA" id="ARBA00006671"/>
    </source>
</evidence>
<organism evidence="7 8">
    <name type="scientific">Kosakonia arachidis</name>
    <dbReference type="NCBI Taxonomy" id="551989"/>
    <lineage>
        <taxon>Bacteria</taxon>
        <taxon>Pseudomonadati</taxon>
        <taxon>Pseudomonadota</taxon>
        <taxon>Gammaproteobacteria</taxon>
        <taxon>Enterobacterales</taxon>
        <taxon>Enterobacteriaceae</taxon>
        <taxon>Kosakonia</taxon>
    </lineage>
</organism>
<dbReference type="SUPFAM" id="SSF49401">
    <property type="entry name" value="Bacterial adhesins"/>
    <property type="match status" value="1"/>
</dbReference>
<evidence type="ECO:0000256" key="1">
    <source>
        <dbReference type="ARBA" id="ARBA00004561"/>
    </source>
</evidence>
<reference evidence="8" key="1">
    <citation type="submission" date="2016-10" db="EMBL/GenBank/DDBJ databases">
        <authorList>
            <person name="Varghese N."/>
            <person name="Submissions S."/>
        </authorList>
    </citation>
    <scope>NUCLEOTIDE SEQUENCE [LARGE SCALE GENOMIC DNA]</scope>
    <source>
        <strain evidence="8">Ah-143</strain>
    </source>
</reference>
<dbReference type="PANTHER" id="PTHR33420">
    <property type="entry name" value="FIMBRIAL SUBUNIT ELFA-RELATED"/>
    <property type="match status" value="1"/>
</dbReference>
<dbReference type="GO" id="GO:0009289">
    <property type="term" value="C:pilus"/>
    <property type="evidence" value="ECO:0007669"/>
    <property type="project" value="UniProtKB-SubCell"/>
</dbReference>
<comment type="similarity">
    <text evidence="2">Belongs to the fimbrial protein family.</text>
</comment>
<dbReference type="GO" id="GO:0043709">
    <property type="term" value="P:cell adhesion involved in single-species biofilm formation"/>
    <property type="evidence" value="ECO:0007669"/>
    <property type="project" value="TreeGrafter"/>
</dbReference>
<dbReference type="Gene3D" id="2.60.40.1090">
    <property type="entry name" value="Fimbrial-type adhesion domain"/>
    <property type="match status" value="1"/>
</dbReference>
<comment type="subcellular location">
    <subcellularLocation>
        <location evidence="1">Fimbrium</location>
    </subcellularLocation>
</comment>